<keyword evidence="2" id="KW-0449">Lipoprotein</keyword>
<dbReference type="InterPro" id="IPR014582">
    <property type="entry name" value="UCP033535_lipo"/>
</dbReference>
<accession>A0A285U2A8</accession>
<evidence type="ECO:0000313" key="2">
    <source>
        <dbReference type="EMBL" id="SOC36055.1"/>
    </source>
</evidence>
<proteinExistence type="predicted"/>
<protein>
    <submittedName>
        <fullName evidence="2">Predicted lipoprotein</fullName>
    </submittedName>
</protein>
<name>A0A285U2A8_9HYPH</name>
<dbReference type="EMBL" id="OBQD01000002">
    <property type="protein sequence ID" value="SOC36055.1"/>
    <property type="molecule type" value="Genomic_DNA"/>
</dbReference>
<reference evidence="2 3" key="1">
    <citation type="submission" date="2017-08" db="EMBL/GenBank/DDBJ databases">
        <authorList>
            <person name="de Groot N.N."/>
        </authorList>
    </citation>
    <scope>NUCLEOTIDE SEQUENCE [LARGE SCALE GENOMIC DNA]</scope>
    <source>
        <strain evidence="2 3">JC85</strain>
    </source>
</reference>
<dbReference type="PIRSF" id="PIRSF033535">
    <property type="entry name" value="UCP033535_plp"/>
    <property type="match status" value="1"/>
</dbReference>
<keyword evidence="3" id="KW-1185">Reference proteome</keyword>
<dbReference type="InterPro" id="IPR036215">
    <property type="entry name" value="TM0957-like_sf"/>
</dbReference>
<dbReference type="Proteomes" id="UP000219167">
    <property type="component" value="Unassembled WGS sequence"/>
</dbReference>
<evidence type="ECO:0000313" key="3">
    <source>
        <dbReference type="Proteomes" id="UP000219167"/>
    </source>
</evidence>
<feature type="signal peptide" evidence="1">
    <location>
        <begin position="1"/>
        <end position="23"/>
    </location>
</feature>
<dbReference type="AlphaFoldDB" id="A0A285U2A8"/>
<gene>
    <name evidence="2" type="ORF">SAMN05892877_102315</name>
</gene>
<sequence>MPFIRTGTLTAVVALALALSACKIIKTPTAEEAAEAASGGFNPERQASELWEPKVLPYLDQRAGNFQEVAALAGSDAAAAGAKYGHKEEQGSAPWTFAAKVSGTVVKAETKSRAAYLDTDIDGDGKADVRIQIGPVIKGTAIRDSLNFVNFNEFKNQIQWAEFGKAFNNHLNAVTLDKLPREGLEGRKVEAVGAYPLPAKGQLPLLTPATITIGD</sequence>
<dbReference type="SUPFAM" id="SSF141318">
    <property type="entry name" value="TM0957-like"/>
    <property type="match status" value="1"/>
</dbReference>
<dbReference type="Pfam" id="PF10054">
    <property type="entry name" value="DUF2291"/>
    <property type="match status" value="1"/>
</dbReference>
<dbReference type="OrthoDB" id="156515at2"/>
<feature type="chain" id="PRO_5012854817" evidence="1">
    <location>
        <begin position="24"/>
        <end position="215"/>
    </location>
</feature>
<evidence type="ECO:0000256" key="1">
    <source>
        <dbReference type="SAM" id="SignalP"/>
    </source>
</evidence>
<dbReference type="RefSeq" id="WP_097136506.1">
    <property type="nucleotide sequence ID" value="NZ_OBQD01000002.1"/>
</dbReference>
<dbReference type="PROSITE" id="PS51257">
    <property type="entry name" value="PROKAR_LIPOPROTEIN"/>
    <property type="match status" value="1"/>
</dbReference>
<organism evidence="2 3">
    <name type="scientific">Rhizobium subbaraonis</name>
    <dbReference type="NCBI Taxonomy" id="908946"/>
    <lineage>
        <taxon>Bacteria</taxon>
        <taxon>Pseudomonadati</taxon>
        <taxon>Pseudomonadota</taxon>
        <taxon>Alphaproteobacteria</taxon>
        <taxon>Hyphomicrobiales</taxon>
        <taxon>Rhizobiaceae</taxon>
        <taxon>Rhizobium/Agrobacterium group</taxon>
        <taxon>Rhizobium</taxon>
    </lineage>
</organism>
<keyword evidence="1" id="KW-0732">Signal</keyword>